<dbReference type="InterPro" id="IPR008613">
    <property type="entry name" value="Excalibur_Ca-bd_domain"/>
</dbReference>
<feature type="domain" description="Excalibur calcium-binding" evidence="1">
    <location>
        <begin position="20"/>
        <end position="57"/>
    </location>
</feature>
<dbReference type="Pfam" id="PF05901">
    <property type="entry name" value="Excalibur"/>
    <property type="match status" value="1"/>
</dbReference>
<organism evidence="2 3">
    <name type="scientific">Pseudomyxococcus hansupus</name>
    <dbReference type="NCBI Taxonomy" id="1297742"/>
    <lineage>
        <taxon>Bacteria</taxon>
        <taxon>Pseudomonadati</taxon>
        <taxon>Myxococcota</taxon>
        <taxon>Myxococcia</taxon>
        <taxon>Myxococcales</taxon>
        <taxon>Cystobacterineae</taxon>
        <taxon>Myxococcaceae</taxon>
        <taxon>Pseudomyxococcus</taxon>
    </lineage>
</organism>
<dbReference type="EMBL" id="CP012109">
    <property type="protein sequence ID" value="AKQ64559.1"/>
    <property type="molecule type" value="Genomic_DNA"/>
</dbReference>
<keyword evidence="3" id="KW-1185">Reference proteome</keyword>
<evidence type="ECO:0000313" key="3">
    <source>
        <dbReference type="Proteomes" id="UP000009026"/>
    </source>
</evidence>
<proteinExistence type="predicted"/>
<dbReference type="Proteomes" id="UP000009026">
    <property type="component" value="Chromosome"/>
</dbReference>
<dbReference type="PATRIC" id="fig|1297742.4.peg.1489"/>
<protein>
    <recommendedName>
        <fullName evidence="1">Excalibur calcium-binding domain-containing protein</fullName>
    </recommendedName>
</protein>
<accession>A0A0H4WP76</accession>
<dbReference type="STRING" id="1297742.A176_001471"/>
<dbReference type="AlphaFoldDB" id="A0A0H4WP76"/>
<evidence type="ECO:0000259" key="1">
    <source>
        <dbReference type="SMART" id="SM00894"/>
    </source>
</evidence>
<gene>
    <name evidence="2" type="ORF">A176_001471</name>
</gene>
<dbReference type="SMART" id="SM00894">
    <property type="entry name" value="Excalibur"/>
    <property type="match status" value="1"/>
</dbReference>
<reference evidence="2 3" key="1">
    <citation type="journal article" date="2016" name="PLoS ONE">
        <title>Complete Genome Sequence and Comparative Genomics of a Novel Myxobacterium Myxococcus hansupus.</title>
        <authorList>
            <person name="Sharma G."/>
            <person name="Narwani T."/>
            <person name="Subramanian S."/>
        </authorList>
    </citation>
    <scope>NUCLEOTIDE SEQUENCE [LARGE SCALE GENOMIC DNA]</scope>
    <source>
        <strain evidence="3">mixupus</strain>
    </source>
</reference>
<name>A0A0H4WP76_9BACT</name>
<evidence type="ECO:0000313" key="2">
    <source>
        <dbReference type="EMBL" id="AKQ64559.1"/>
    </source>
</evidence>
<sequence>MAVSAVLLGACGEVSPGRCVDTNCEDYTSQSAAQAAYEADPECREDLDADKDGVACEEDGNSVRWCPSTSACGCSNKNKSACGGDPCCRWVVGSGCGCR</sequence>
<dbReference type="KEGG" id="mym:A176_001471"/>